<keyword evidence="2" id="KW-1185">Reference proteome</keyword>
<comment type="caution">
    <text evidence="1">The sequence shown here is derived from an EMBL/GenBank/DDBJ whole genome shotgun (WGS) entry which is preliminary data.</text>
</comment>
<dbReference type="EMBL" id="AYRZ02000012">
    <property type="protein sequence ID" value="PHT66158.1"/>
    <property type="molecule type" value="Genomic_DNA"/>
</dbReference>
<gene>
    <name evidence="1" type="ORF">T459_30583</name>
</gene>
<accession>A0A2G2Y8U3</accession>
<dbReference type="AlphaFoldDB" id="A0A2G2Y8U3"/>
<sequence>MQLKSCFLGPLFILSEHSSHFAEVTKCYLSDNGYEKFLGLTKLEDLNRLFTSINENGLKKLSGLTSLRSLNLDACQITDSSLAVLANILLWYKGRQTQVYGYSYPAKDNNDWGHICMSGNLETLECV</sequence>
<dbReference type="Gene3D" id="3.80.10.10">
    <property type="entry name" value="Ribonuclease Inhibitor"/>
    <property type="match status" value="1"/>
</dbReference>
<reference evidence="1 2" key="1">
    <citation type="journal article" date="2014" name="Nat. Genet.">
        <title>Genome sequence of the hot pepper provides insights into the evolution of pungency in Capsicum species.</title>
        <authorList>
            <person name="Kim S."/>
            <person name="Park M."/>
            <person name="Yeom S.I."/>
            <person name="Kim Y.M."/>
            <person name="Lee J.M."/>
            <person name="Lee H.A."/>
            <person name="Seo E."/>
            <person name="Choi J."/>
            <person name="Cheong K."/>
            <person name="Kim K.T."/>
            <person name="Jung K."/>
            <person name="Lee G.W."/>
            <person name="Oh S.K."/>
            <person name="Bae C."/>
            <person name="Kim S.B."/>
            <person name="Lee H.Y."/>
            <person name="Kim S.Y."/>
            <person name="Kim M.S."/>
            <person name="Kang B.C."/>
            <person name="Jo Y.D."/>
            <person name="Yang H.B."/>
            <person name="Jeong H.J."/>
            <person name="Kang W.H."/>
            <person name="Kwon J.K."/>
            <person name="Shin C."/>
            <person name="Lim J.Y."/>
            <person name="Park J.H."/>
            <person name="Huh J.H."/>
            <person name="Kim J.S."/>
            <person name="Kim B.D."/>
            <person name="Cohen O."/>
            <person name="Paran I."/>
            <person name="Suh M.C."/>
            <person name="Lee S.B."/>
            <person name="Kim Y.K."/>
            <person name="Shin Y."/>
            <person name="Noh S.J."/>
            <person name="Park J."/>
            <person name="Seo Y.S."/>
            <person name="Kwon S.Y."/>
            <person name="Kim H.A."/>
            <person name="Park J.M."/>
            <person name="Kim H.J."/>
            <person name="Choi S.B."/>
            <person name="Bosland P.W."/>
            <person name="Reeves G."/>
            <person name="Jo S.H."/>
            <person name="Lee B.W."/>
            <person name="Cho H.T."/>
            <person name="Choi H.S."/>
            <person name="Lee M.S."/>
            <person name="Yu Y."/>
            <person name="Do Choi Y."/>
            <person name="Park B.S."/>
            <person name="van Deynze A."/>
            <person name="Ashrafi H."/>
            <person name="Hill T."/>
            <person name="Kim W.T."/>
            <person name="Pai H.S."/>
            <person name="Ahn H.K."/>
            <person name="Yeam I."/>
            <person name="Giovannoni J.J."/>
            <person name="Rose J.K."/>
            <person name="Sorensen I."/>
            <person name="Lee S.J."/>
            <person name="Kim R.W."/>
            <person name="Choi I.Y."/>
            <person name="Choi B.S."/>
            <person name="Lim J.S."/>
            <person name="Lee Y.H."/>
            <person name="Choi D."/>
        </authorList>
    </citation>
    <scope>NUCLEOTIDE SEQUENCE [LARGE SCALE GENOMIC DNA]</scope>
    <source>
        <strain evidence="2">cv. CM334</strain>
    </source>
</reference>
<dbReference type="Proteomes" id="UP000222542">
    <property type="component" value="Unassembled WGS sequence"/>
</dbReference>
<reference evidence="1 2" key="2">
    <citation type="journal article" date="2017" name="Genome Biol.">
        <title>New reference genome sequences of hot pepper reveal the massive evolution of plant disease-resistance genes by retroduplication.</title>
        <authorList>
            <person name="Kim S."/>
            <person name="Park J."/>
            <person name="Yeom S.I."/>
            <person name="Kim Y.M."/>
            <person name="Seo E."/>
            <person name="Kim K.T."/>
            <person name="Kim M.S."/>
            <person name="Lee J.M."/>
            <person name="Cheong K."/>
            <person name="Shin H.S."/>
            <person name="Kim S.B."/>
            <person name="Han K."/>
            <person name="Lee J."/>
            <person name="Park M."/>
            <person name="Lee H.A."/>
            <person name="Lee H.Y."/>
            <person name="Lee Y."/>
            <person name="Oh S."/>
            <person name="Lee J.H."/>
            <person name="Choi E."/>
            <person name="Choi E."/>
            <person name="Lee S.E."/>
            <person name="Jeon J."/>
            <person name="Kim H."/>
            <person name="Choi G."/>
            <person name="Song H."/>
            <person name="Lee J."/>
            <person name="Lee S.C."/>
            <person name="Kwon J.K."/>
            <person name="Lee H.Y."/>
            <person name="Koo N."/>
            <person name="Hong Y."/>
            <person name="Kim R.W."/>
            <person name="Kang W.H."/>
            <person name="Huh J.H."/>
            <person name="Kang B.C."/>
            <person name="Yang T.J."/>
            <person name="Lee Y.H."/>
            <person name="Bennetzen J.L."/>
            <person name="Choi D."/>
        </authorList>
    </citation>
    <scope>NUCLEOTIDE SEQUENCE [LARGE SCALE GENOMIC DNA]</scope>
    <source>
        <strain evidence="2">cv. CM334</strain>
    </source>
</reference>
<name>A0A2G2Y8U3_CAPAN</name>
<dbReference type="SUPFAM" id="SSF52047">
    <property type="entry name" value="RNI-like"/>
    <property type="match status" value="1"/>
</dbReference>
<dbReference type="Gramene" id="PHT66158">
    <property type="protein sequence ID" value="PHT66158"/>
    <property type="gene ID" value="T459_30583"/>
</dbReference>
<dbReference type="InterPro" id="IPR032675">
    <property type="entry name" value="LRR_dom_sf"/>
</dbReference>
<organism evidence="1 2">
    <name type="scientific">Capsicum annuum</name>
    <name type="common">Capsicum pepper</name>
    <dbReference type="NCBI Taxonomy" id="4072"/>
    <lineage>
        <taxon>Eukaryota</taxon>
        <taxon>Viridiplantae</taxon>
        <taxon>Streptophyta</taxon>
        <taxon>Embryophyta</taxon>
        <taxon>Tracheophyta</taxon>
        <taxon>Spermatophyta</taxon>
        <taxon>Magnoliopsida</taxon>
        <taxon>eudicotyledons</taxon>
        <taxon>Gunneridae</taxon>
        <taxon>Pentapetalae</taxon>
        <taxon>asterids</taxon>
        <taxon>lamiids</taxon>
        <taxon>Solanales</taxon>
        <taxon>Solanaceae</taxon>
        <taxon>Solanoideae</taxon>
        <taxon>Capsiceae</taxon>
        <taxon>Capsicum</taxon>
    </lineage>
</organism>
<protein>
    <submittedName>
        <fullName evidence="1">Uncharacterized protein</fullName>
    </submittedName>
</protein>
<evidence type="ECO:0000313" key="1">
    <source>
        <dbReference type="EMBL" id="PHT66158.1"/>
    </source>
</evidence>
<evidence type="ECO:0000313" key="2">
    <source>
        <dbReference type="Proteomes" id="UP000222542"/>
    </source>
</evidence>
<proteinExistence type="predicted"/>